<comment type="caution">
    <text evidence="2">The sequence shown here is derived from an EMBL/GenBank/DDBJ whole genome shotgun (WGS) entry which is preliminary data.</text>
</comment>
<proteinExistence type="predicted"/>
<dbReference type="AlphaFoldDB" id="A0AAV3Y0Z9"/>
<feature type="transmembrane region" description="Helical" evidence="1">
    <location>
        <begin position="162"/>
        <end position="178"/>
    </location>
</feature>
<evidence type="ECO:0000313" key="2">
    <source>
        <dbReference type="EMBL" id="GFN76744.1"/>
    </source>
</evidence>
<keyword evidence="3" id="KW-1185">Reference proteome</keyword>
<dbReference type="Proteomes" id="UP000735302">
    <property type="component" value="Unassembled WGS sequence"/>
</dbReference>
<evidence type="ECO:0000313" key="3">
    <source>
        <dbReference type="Proteomes" id="UP000735302"/>
    </source>
</evidence>
<keyword evidence="1" id="KW-1133">Transmembrane helix</keyword>
<sequence>MLFQCWRTRAVAENRGETACQFLQFTSLFQTCHRRASNLSLSPCYPSHRDLVRFYSHNRHSRYPHPPPRQLDSLPAPRNQNRCLITSCVPPGVFLQQVDVEGILLPFHVDAVIIRTNSCQNVKQSFPLMGSLFDLVGRRIDTSSSTQNFLCVAIRSEYCACFVWAFFFFSSSWAIFGVSSSHSHRLKTCS</sequence>
<keyword evidence="1" id="KW-0812">Transmembrane</keyword>
<reference evidence="2 3" key="1">
    <citation type="journal article" date="2021" name="Elife">
        <title>Chloroplast acquisition without the gene transfer in kleptoplastic sea slugs, Plakobranchus ocellatus.</title>
        <authorList>
            <person name="Maeda T."/>
            <person name="Takahashi S."/>
            <person name="Yoshida T."/>
            <person name="Shimamura S."/>
            <person name="Takaki Y."/>
            <person name="Nagai Y."/>
            <person name="Toyoda A."/>
            <person name="Suzuki Y."/>
            <person name="Arimoto A."/>
            <person name="Ishii H."/>
            <person name="Satoh N."/>
            <person name="Nishiyama T."/>
            <person name="Hasebe M."/>
            <person name="Maruyama T."/>
            <person name="Minagawa J."/>
            <person name="Obokata J."/>
            <person name="Shigenobu S."/>
        </authorList>
    </citation>
    <scope>NUCLEOTIDE SEQUENCE [LARGE SCALE GENOMIC DNA]</scope>
</reference>
<organism evidence="2 3">
    <name type="scientific">Plakobranchus ocellatus</name>
    <dbReference type="NCBI Taxonomy" id="259542"/>
    <lineage>
        <taxon>Eukaryota</taxon>
        <taxon>Metazoa</taxon>
        <taxon>Spiralia</taxon>
        <taxon>Lophotrochozoa</taxon>
        <taxon>Mollusca</taxon>
        <taxon>Gastropoda</taxon>
        <taxon>Heterobranchia</taxon>
        <taxon>Euthyneura</taxon>
        <taxon>Panpulmonata</taxon>
        <taxon>Sacoglossa</taxon>
        <taxon>Placobranchoidea</taxon>
        <taxon>Plakobranchidae</taxon>
        <taxon>Plakobranchus</taxon>
    </lineage>
</organism>
<protein>
    <submittedName>
        <fullName evidence="2">Uncharacterized protein</fullName>
    </submittedName>
</protein>
<keyword evidence="1" id="KW-0472">Membrane</keyword>
<accession>A0AAV3Y0Z9</accession>
<gene>
    <name evidence="2" type="ORF">PoB_000325000</name>
</gene>
<name>A0AAV3Y0Z9_9GAST</name>
<evidence type="ECO:0000256" key="1">
    <source>
        <dbReference type="SAM" id="Phobius"/>
    </source>
</evidence>
<dbReference type="EMBL" id="BLXT01000407">
    <property type="protein sequence ID" value="GFN76744.1"/>
    <property type="molecule type" value="Genomic_DNA"/>
</dbReference>